<feature type="binding site" evidence="19">
    <location>
        <position position="81"/>
    </location>
    <ligand>
        <name>Ca(2+)</name>
        <dbReference type="ChEBI" id="CHEBI:29108"/>
        <label>1</label>
    </ligand>
</feature>
<keyword evidence="12 22" id="KW-0560">Oxidoreductase</keyword>
<keyword evidence="8 22" id="KW-0349">Heme</keyword>
<proteinExistence type="inferred from homology"/>
<dbReference type="InterPro" id="IPR019793">
    <property type="entry name" value="Peroxidases_heam-ligand_BS"/>
</dbReference>
<feature type="chain" id="PRO_5044528881" description="Peroxidase" evidence="22">
    <location>
        <begin position="28"/>
        <end position="334"/>
    </location>
</feature>
<feature type="domain" description="Plant heme peroxidase family profile" evidence="23">
    <location>
        <begin position="28"/>
        <end position="334"/>
    </location>
</feature>
<feature type="binding site" evidence="19">
    <location>
        <position position="79"/>
    </location>
    <ligand>
        <name>Ca(2+)</name>
        <dbReference type="ChEBI" id="CHEBI:29108"/>
        <label>1</label>
    </ligand>
</feature>
<dbReference type="FunFam" id="1.10.420.10:FF:000010">
    <property type="entry name" value="Peroxidase"/>
    <property type="match status" value="1"/>
</dbReference>
<dbReference type="GO" id="GO:0005576">
    <property type="term" value="C:extracellular region"/>
    <property type="evidence" value="ECO:0007669"/>
    <property type="project" value="UniProtKB-SubCell"/>
</dbReference>
<keyword evidence="16 22" id="KW-0376">Hydrogen peroxide</keyword>
<evidence type="ECO:0000256" key="1">
    <source>
        <dbReference type="ARBA" id="ARBA00000189"/>
    </source>
</evidence>
<dbReference type="SUPFAM" id="SSF48113">
    <property type="entry name" value="Heme-dependent peroxidases"/>
    <property type="match status" value="1"/>
</dbReference>
<evidence type="ECO:0000256" key="18">
    <source>
        <dbReference type="PIRSR" id="PIRSR600823-2"/>
    </source>
</evidence>
<sequence length="334" mass="36060">MGFHFINHRVFITIIFLISLLSNLTRGQTTLGFYNDKCSGPFGAITVESIVFKAIKKHFDIDPTIAPKLLRMHFHDCFVNGCDGSILLDGPASEKTAIPNLSLKGFDAIDEAKAQLEAVCPGVVSCADILALAARDSVLLTRGIGWLVPMGRRDGNVSLAINTINLPAPNDNVTVQIKKFNDKGLNVQDLVTLVGGHTIGTAGCVTFSNRLYNFSNSGRADPSIDPSFLPTLQKLCPLNGDGSVRVALDTGSEKVFDNGYFENIRAGQAVLESDQRLWAQGSTRAVVQRYVGGILGISRLVFNVEFGKSMVRMSKIGVLTGTQGQIRRVCSALN</sequence>
<gene>
    <name evidence="24" type="ORF">CASFOL_035833</name>
</gene>
<dbReference type="FunFam" id="1.10.520.10:FF:000006">
    <property type="entry name" value="Peroxidase"/>
    <property type="match status" value="1"/>
</dbReference>
<evidence type="ECO:0000256" key="17">
    <source>
        <dbReference type="PIRSR" id="PIRSR600823-1"/>
    </source>
</evidence>
<feature type="binding site" evidence="19">
    <location>
        <position position="85"/>
    </location>
    <ligand>
        <name>Ca(2+)</name>
        <dbReference type="ChEBI" id="CHEBI:29108"/>
        <label>1</label>
    </ligand>
</feature>
<dbReference type="PROSITE" id="PS50873">
    <property type="entry name" value="PEROXIDASE_4"/>
    <property type="match status" value="1"/>
</dbReference>
<feature type="disulfide bond" evidence="21">
    <location>
        <begin position="38"/>
        <end position="120"/>
    </location>
</feature>
<dbReference type="EMBL" id="JAVIJP010000066">
    <property type="protein sequence ID" value="KAL3620921.1"/>
    <property type="molecule type" value="Genomic_DNA"/>
</dbReference>
<dbReference type="GO" id="GO:0006979">
    <property type="term" value="P:response to oxidative stress"/>
    <property type="evidence" value="ECO:0007669"/>
    <property type="project" value="UniProtKB-UniRule"/>
</dbReference>
<comment type="function">
    <text evidence="2">Removal of H(2)O(2), oxidation of toxic reductants, biosynthesis and degradation of lignin, suberization, auxin catabolism, response to environmental stresses such as wounding, pathogen attack and oxidative stress. These functions might be dependent on each isozyme/isoform in each plant tissue.</text>
</comment>
<comment type="similarity">
    <text evidence="22">Belongs to the peroxidase family. Classical plant (class III) peroxidase subfamily.</text>
</comment>
<feature type="binding site" evidence="19">
    <location>
        <position position="83"/>
    </location>
    <ligand>
        <name>Ca(2+)</name>
        <dbReference type="ChEBI" id="CHEBI:29108"/>
        <label>1</label>
    </ligand>
</feature>
<evidence type="ECO:0000256" key="11">
    <source>
        <dbReference type="ARBA" id="ARBA00022837"/>
    </source>
</evidence>
<dbReference type="GO" id="GO:0140825">
    <property type="term" value="F:lactoperoxidase activity"/>
    <property type="evidence" value="ECO:0007669"/>
    <property type="project" value="UniProtKB-EC"/>
</dbReference>
<dbReference type="PRINTS" id="PR00458">
    <property type="entry name" value="PEROXIDASE"/>
</dbReference>
<evidence type="ECO:0000256" key="4">
    <source>
        <dbReference type="ARBA" id="ARBA00006873"/>
    </source>
</evidence>
<comment type="subcellular location">
    <subcellularLocation>
        <location evidence="3 22">Secreted</location>
    </subcellularLocation>
</comment>
<evidence type="ECO:0000256" key="13">
    <source>
        <dbReference type="ARBA" id="ARBA00023004"/>
    </source>
</evidence>
<evidence type="ECO:0000256" key="15">
    <source>
        <dbReference type="ARBA" id="ARBA00023180"/>
    </source>
</evidence>
<accession>A0ABD3BVB3</accession>
<protein>
    <recommendedName>
        <fullName evidence="5 22">Peroxidase</fullName>
        <ecNumber evidence="5 22">1.11.1.7</ecNumber>
    </recommendedName>
</protein>
<comment type="cofactor">
    <cofactor evidence="19 22">
        <name>Ca(2+)</name>
        <dbReference type="ChEBI" id="CHEBI:29108"/>
    </cofactor>
    <text evidence="19 22">Binds 2 calcium ions per subunit.</text>
</comment>
<feature type="active site" description="Proton acceptor" evidence="17">
    <location>
        <position position="75"/>
    </location>
</feature>
<dbReference type="CDD" id="cd00693">
    <property type="entry name" value="secretory_peroxidase"/>
    <property type="match status" value="1"/>
</dbReference>
<dbReference type="PROSITE" id="PS00435">
    <property type="entry name" value="PEROXIDASE_1"/>
    <property type="match status" value="1"/>
</dbReference>
<keyword evidence="25" id="KW-1185">Reference proteome</keyword>
<dbReference type="InterPro" id="IPR002016">
    <property type="entry name" value="Haem_peroxidase"/>
</dbReference>
<dbReference type="AlphaFoldDB" id="A0ABD3BVB3"/>
<keyword evidence="13 19" id="KW-0408">Iron</keyword>
<keyword evidence="10 22" id="KW-0732">Signal</keyword>
<feature type="binding site" evidence="19">
    <location>
        <position position="94"/>
    </location>
    <ligand>
        <name>Ca(2+)</name>
        <dbReference type="ChEBI" id="CHEBI:29108"/>
        <label>1</label>
    </ligand>
</feature>
<evidence type="ECO:0000256" key="22">
    <source>
        <dbReference type="RuleBase" id="RU362060"/>
    </source>
</evidence>
<evidence type="ECO:0000313" key="25">
    <source>
        <dbReference type="Proteomes" id="UP001632038"/>
    </source>
</evidence>
<evidence type="ECO:0000313" key="24">
    <source>
        <dbReference type="EMBL" id="KAL3620921.1"/>
    </source>
</evidence>
<comment type="caution">
    <text evidence="24">The sequence shown here is derived from an EMBL/GenBank/DDBJ whole genome shotgun (WGS) entry which is preliminary data.</text>
</comment>
<feature type="disulfide bond" evidence="21">
    <location>
        <begin position="204"/>
        <end position="236"/>
    </location>
</feature>
<evidence type="ECO:0000256" key="14">
    <source>
        <dbReference type="ARBA" id="ARBA00023157"/>
    </source>
</evidence>
<dbReference type="PANTHER" id="PTHR31235">
    <property type="entry name" value="PEROXIDASE 25-RELATED"/>
    <property type="match status" value="1"/>
</dbReference>
<keyword evidence="11 19" id="KW-0106">Calcium</keyword>
<feature type="disulfide bond" evidence="21">
    <location>
        <begin position="126"/>
        <end position="330"/>
    </location>
</feature>
<evidence type="ECO:0000256" key="8">
    <source>
        <dbReference type="ARBA" id="ARBA00022617"/>
    </source>
</evidence>
<feature type="binding site" evidence="19">
    <location>
        <position position="76"/>
    </location>
    <ligand>
        <name>Ca(2+)</name>
        <dbReference type="ChEBI" id="CHEBI:29108"/>
        <label>1</label>
    </ligand>
</feature>
<organism evidence="24 25">
    <name type="scientific">Castilleja foliolosa</name>
    <dbReference type="NCBI Taxonomy" id="1961234"/>
    <lineage>
        <taxon>Eukaryota</taxon>
        <taxon>Viridiplantae</taxon>
        <taxon>Streptophyta</taxon>
        <taxon>Embryophyta</taxon>
        <taxon>Tracheophyta</taxon>
        <taxon>Spermatophyta</taxon>
        <taxon>Magnoliopsida</taxon>
        <taxon>eudicotyledons</taxon>
        <taxon>Gunneridae</taxon>
        <taxon>Pentapetalae</taxon>
        <taxon>asterids</taxon>
        <taxon>lamiids</taxon>
        <taxon>Lamiales</taxon>
        <taxon>Orobanchaceae</taxon>
        <taxon>Pedicularideae</taxon>
        <taxon>Castillejinae</taxon>
        <taxon>Castilleja</taxon>
    </lineage>
</organism>
<dbReference type="InterPro" id="IPR000823">
    <property type="entry name" value="Peroxidase_pln"/>
</dbReference>
<evidence type="ECO:0000256" key="12">
    <source>
        <dbReference type="ARBA" id="ARBA00023002"/>
    </source>
</evidence>
<evidence type="ECO:0000259" key="23">
    <source>
        <dbReference type="PROSITE" id="PS50873"/>
    </source>
</evidence>
<dbReference type="PRINTS" id="PR00461">
    <property type="entry name" value="PLPEROXIDASE"/>
</dbReference>
<dbReference type="PROSITE" id="PS00436">
    <property type="entry name" value="PEROXIDASE_2"/>
    <property type="match status" value="1"/>
</dbReference>
<evidence type="ECO:0000256" key="10">
    <source>
        <dbReference type="ARBA" id="ARBA00022729"/>
    </source>
</evidence>
<evidence type="ECO:0000256" key="3">
    <source>
        <dbReference type="ARBA" id="ARBA00004613"/>
    </source>
</evidence>
<keyword evidence="6 22" id="KW-0964">Secreted</keyword>
<evidence type="ECO:0000256" key="19">
    <source>
        <dbReference type="PIRSR" id="PIRSR600823-3"/>
    </source>
</evidence>
<keyword evidence="15" id="KW-0325">Glycoprotein</keyword>
<dbReference type="InterPro" id="IPR019794">
    <property type="entry name" value="Peroxidases_AS"/>
</dbReference>
<evidence type="ECO:0000256" key="6">
    <source>
        <dbReference type="ARBA" id="ARBA00022525"/>
    </source>
</evidence>
<feature type="binding site" description="axial binding residue" evidence="19">
    <location>
        <position position="197"/>
    </location>
    <ligand>
        <name>heme b</name>
        <dbReference type="ChEBI" id="CHEBI:60344"/>
    </ligand>
    <ligandPart>
        <name>Fe</name>
        <dbReference type="ChEBI" id="CHEBI:18248"/>
    </ligandPart>
</feature>
<comment type="cofactor">
    <cofactor evidence="19 22">
        <name>heme b</name>
        <dbReference type="ChEBI" id="CHEBI:60344"/>
    </cofactor>
    <text evidence="19 22">Binds 1 heme b (iron(II)-protoporphyrin IX) group per subunit.</text>
</comment>
<comment type="similarity">
    <text evidence="4">Belongs to the peroxidase family. Ascorbate peroxidase subfamily.</text>
</comment>
<feature type="binding site" evidence="19">
    <location>
        <position position="257"/>
    </location>
    <ligand>
        <name>Ca(2+)</name>
        <dbReference type="ChEBI" id="CHEBI:29108"/>
        <label>2</label>
    </ligand>
</feature>
<comment type="catalytic activity">
    <reaction evidence="1 22">
        <text>2 a phenolic donor + H2O2 = 2 a phenolic radical donor + 2 H2O</text>
        <dbReference type="Rhea" id="RHEA:56136"/>
        <dbReference type="ChEBI" id="CHEBI:15377"/>
        <dbReference type="ChEBI" id="CHEBI:16240"/>
        <dbReference type="ChEBI" id="CHEBI:139520"/>
        <dbReference type="ChEBI" id="CHEBI:139521"/>
        <dbReference type="EC" id="1.11.1.7"/>
    </reaction>
</comment>
<keyword evidence="9 19" id="KW-0479">Metal-binding</keyword>
<evidence type="ECO:0000256" key="5">
    <source>
        <dbReference type="ARBA" id="ARBA00012313"/>
    </source>
</evidence>
<dbReference type="InterPro" id="IPR033905">
    <property type="entry name" value="Secretory_peroxidase"/>
</dbReference>
<reference evidence="25" key="1">
    <citation type="journal article" date="2024" name="IScience">
        <title>Strigolactones Initiate the Formation of Haustorium-like Structures in Castilleja.</title>
        <authorList>
            <person name="Buerger M."/>
            <person name="Peterson D."/>
            <person name="Chory J."/>
        </authorList>
    </citation>
    <scope>NUCLEOTIDE SEQUENCE [LARGE SCALE GENOMIC DNA]</scope>
</reference>
<dbReference type="EC" id="1.11.1.7" evidence="5 22"/>
<name>A0ABD3BVB3_9LAMI</name>
<evidence type="ECO:0000256" key="7">
    <source>
        <dbReference type="ARBA" id="ARBA00022559"/>
    </source>
</evidence>
<dbReference type="Pfam" id="PF00141">
    <property type="entry name" value="peroxidase"/>
    <property type="match status" value="1"/>
</dbReference>
<dbReference type="GO" id="GO:0020037">
    <property type="term" value="F:heme binding"/>
    <property type="evidence" value="ECO:0007669"/>
    <property type="project" value="UniProtKB-UniRule"/>
</dbReference>
<dbReference type="GO" id="GO:0046872">
    <property type="term" value="F:metal ion binding"/>
    <property type="evidence" value="ECO:0007669"/>
    <property type="project" value="UniProtKB-UniRule"/>
</dbReference>
<dbReference type="Gene3D" id="1.10.420.10">
    <property type="entry name" value="Peroxidase, domain 2"/>
    <property type="match status" value="1"/>
</dbReference>
<dbReference type="Gene3D" id="1.10.520.10">
    <property type="match status" value="1"/>
</dbReference>
<feature type="disulfide bond" evidence="21">
    <location>
        <begin position="77"/>
        <end position="82"/>
    </location>
</feature>
<feature type="binding site" evidence="19">
    <location>
        <position position="198"/>
    </location>
    <ligand>
        <name>Ca(2+)</name>
        <dbReference type="ChEBI" id="CHEBI:29108"/>
        <label>2</label>
    </ligand>
</feature>
<evidence type="ECO:0000256" key="21">
    <source>
        <dbReference type="PIRSR" id="PIRSR600823-5"/>
    </source>
</evidence>
<evidence type="ECO:0000256" key="2">
    <source>
        <dbReference type="ARBA" id="ARBA00002322"/>
    </source>
</evidence>
<feature type="binding site" evidence="19">
    <location>
        <position position="249"/>
    </location>
    <ligand>
        <name>Ca(2+)</name>
        <dbReference type="ChEBI" id="CHEBI:29108"/>
        <label>2</label>
    </ligand>
</feature>
<dbReference type="GO" id="GO:0042744">
    <property type="term" value="P:hydrogen peroxide catabolic process"/>
    <property type="evidence" value="ECO:0007669"/>
    <property type="project" value="UniProtKB-KW"/>
</dbReference>
<feature type="binding site" evidence="18">
    <location>
        <position position="167"/>
    </location>
    <ligand>
        <name>substrate</name>
    </ligand>
</feature>
<dbReference type="InterPro" id="IPR010255">
    <property type="entry name" value="Haem_peroxidase_sf"/>
</dbReference>
<feature type="signal peptide" evidence="22">
    <location>
        <begin position="1"/>
        <end position="27"/>
    </location>
</feature>
<keyword evidence="7 22" id="KW-0575">Peroxidase</keyword>
<feature type="site" description="Transition state stabilizer" evidence="20">
    <location>
        <position position="71"/>
    </location>
</feature>
<evidence type="ECO:0000256" key="16">
    <source>
        <dbReference type="ARBA" id="ARBA00023324"/>
    </source>
</evidence>
<keyword evidence="14 21" id="KW-1015">Disulfide bond</keyword>
<evidence type="ECO:0000256" key="9">
    <source>
        <dbReference type="ARBA" id="ARBA00022723"/>
    </source>
</evidence>
<dbReference type="Proteomes" id="UP001632038">
    <property type="component" value="Unassembled WGS sequence"/>
</dbReference>
<evidence type="ECO:0000256" key="20">
    <source>
        <dbReference type="PIRSR" id="PIRSR600823-4"/>
    </source>
</evidence>